<reference evidence="8 9" key="1">
    <citation type="journal article" date="2021" name="ISME Commun">
        <title>Automated analysis of genomic sequences facilitates high-throughput and comprehensive description of bacteria.</title>
        <authorList>
            <person name="Hitch T.C.A."/>
        </authorList>
    </citation>
    <scope>NUCLEOTIDE SEQUENCE [LARGE SCALE GENOMIC DNA]</scope>
    <source>
        <strain evidence="8 9">Sanger_31</strain>
    </source>
</reference>
<feature type="domain" description="ABC-2 type transporter transmembrane" evidence="7">
    <location>
        <begin position="17"/>
        <end position="361"/>
    </location>
</feature>
<evidence type="ECO:0000256" key="4">
    <source>
        <dbReference type="ARBA" id="ARBA00022989"/>
    </source>
</evidence>
<feature type="transmembrane region" description="Helical" evidence="6">
    <location>
        <begin position="20"/>
        <end position="42"/>
    </location>
</feature>
<evidence type="ECO:0000256" key="6">
    <source>
        <dbReference type="SAM" id="Phobius"/>
    </source>
</evidence>
<protein>
    <submittedName>
        <fullName evidence="8">ABC transporter permease</fullName>
    </submittedName>
</protein>
<keyword evidence="3 6" id="KW-0812">Transmembrane</keyword>
<dbReference type="InterPro" id="IPR051449">
    <property type="entry name" value="ABC-2_transporter_component"/>
</dbReference>
<evidence type="ECO:0000256" key="1">
    <source>
        <dbReference type="ARBA" id="ARBA00004651"/>
    </source>
</evidence>
<evidence type="ECO:0000256" key="5">
    <source>
        <dbReference type="ARBA" id="ARBA00023136"/>
    </source>
</evidence>
<dbReference type="EMBL" id="JAOQJZ010000004">
    <property type="protein sequence ID" value="MCU6705343.1"/>
    <property type="molecule type" value="Genomic_DNA"/>
</dbReference>
<keyword evidence="2" id="KW-1003">Cell membrane</keyword>
<dbReference type="PANTHER" id="PTHR30294:SF29">
    <property type="entry name" value="MULTIDRUG ABC TRANSPORTER PERMEASE YBHS-RELATED"/>
    <property type="match status" value="1"/>
</dbReference>
<evidence type="ECO:0000256" key="3">
    <source>
        <dbReference type="ARBA" id="ARBA00022692"/>
    </source>
</evidence>
<dbReference type="Pfam" id="PF12698">
    <property type="entry name" value="ABC2_membrane_3"/>
    <property type="match status" value="1"/>
</dbReference>
<feature type="transmembrane region" description="Helical" evidence="6">
    <location>
        <begin position="283"/>
        <end position="303"/>
    </location>
</feature>
<evidence type="ECO:0000256" key="2">
    <source>
        <dbReference type="ARBA" id="ARBA00022475"/>
    </source>
</evidence>
<evidence type="ECO:0000313" key="8">
    <source>
        <dbReference type="EMBL" id="MCU6705343.1"/>
    </source>
</evidence>
<dbReference type="PANTHER" id="PTHR30294">
    <property type="entry name" value="MEMBRANE COMPONENT OF ABC TRANSPORTER YHHJ-RELATED"/>
    <property type="match status" value="1"/>
</dbReference>
<feature type="transmembrane region" description="Helical" evidence="6">
    <location>
        <begin position="343"/>
        <end position="364"/>
    </location>
</feature>
<evidence type="ECO:0000259" key="7">
    <source>
        <dbReference type="Pfam" id="PF12698"/>
    </source>
</evidence>
<feature type="transmembrane region" description="Helical" evidence="6">
    <location>
        <begin position="175"/>
        <end position="196"/>
    </location>
</feature>
<dbReference type="GO" id="GO:0005886">
    <property type="term" value="C:plasma membrane"/>
    <property type="evidence" value="ECO:0007669"/>
    <property type="project" value="UniProtKB-SubCell"/>
</dbReference>
<comment type="caution">
    <text evidence="8">The sequence shown here is derived from an EMBL/GenBank/DDBJ whole genome shotgun (WGS) entry which is preliminary data.</text>
</comment>
<organism evidence="8 9">
    <name type="scientific">Hominimerdicola aceti</name>
    <dbReference type="NCBI Taxonomy" id="2981726"/>
    <lineage>
        <taxon>Bacteria</taxon>
        <taxon>Bacillati</taxon>
        <taxon>Bacillota</taxon>
        <taxon>Clostridia</taxon>
        <taxon>Eubacteriales</taxon>
        <taxon>Oscillospiraceae</taxon>
        <taxon>Hominimerdicola</taxon>
    </lineage>
</organism>
<keyword evidence="4 6" id="KW-1133">Transmembrane helix</keyword>
<dbReference type="AlphaFoldDB" id="A0AAE3LH92"/>
<evidence type="ECO:0000313" key="9">
    <source>
        <dbReference type="Proteomes" id="UP001208131"/>
    </source>
</evidence>
<keyword evidence="9" id="KW-1185">Reference proteome</keyword>
<accession>A0AAE3LH92</accession>
<dbReference type="RefSeq" id="WP_256322236.1">
    <property type="nucleotide sequence ID" value="NZ_JAOQJZ010000004.1"/>
</dbReference>
<sequence length="373" mass="41632">MFSHIFKYEFKSCLRQKAILFWLIAFPIILGCFFKMAFSGIYEKDVVFNAIPVAVTNIEENDILKQVLEQISDGDDALFKVTYTDIDKAEEMLKSEDIKGIIKASDLSLEFGSTGIQQTIVKTFIQQYKTQEKIITDTAKNAPQKLDKVIASLSEKISPNEDIPLHGNPDITIQFFYNLLAMTALFGSMSGLFVAQENQGDLSALGARRCCSPVNKLTSITATLLAFHVVEMICMVISVTFLRFVLKVDFGSKLPLVYLAAVLGGIMGISMGFFVGSFRIKEGLKMSVVMAVSMTCCFFSGLMSNTMKGTVAEHCPIFNEINPAAIISDSFYCLNLYDDYRRFTVKIISMAIYTVLFTLGGYVLTRRRKYASL</sequence>
<comment type="subcellular location">
    <subcellularLocation>
        <location evidence="1">Cell membrane</location>
        <topology evidence="1">Multi-pass membrane protein</topology>
    </subcellularLocation>
</comment>
<feature type="transmembrane region" description="Helical" evidence="6">
    <location>
        <begin position="256"/>
        <end position="276"/>
    </location>
</feature>
<dbReference type="Proteomes" id="UP001208131">
    <property type="component" value="Unassembled WGS sequence"/>
</dbReference>
<dbReference type="InterPro" id="IPR013525">
    <property type="entry name" value="ABC2_TM"/>
</dbReference>
<gene>
    <name evidence="8" type="ORF">OCV57_05300</name>
</gene>
<keyword evidence="5 6" id="KW-0472">Membrane</keyword>
<dbReference type="GO" id="GO:0140359">
    <property type="term" value="F:ABC-type transporter activity"/>
    <property type="evidence" value="ECO:0007669"/>
    <property type="project" value="InterPro"/>
</dbReference>
<feature type="transmembrane region" description="Helical" evidence="6">
    <location>
        <begin position="217"/>
        <end position="244"/>
    </location>
</feature>
<dbReference type="PROSITE" id="PS51257">
    <property type="entry name" value="PROKAR_LIPOPROTEIN"/>
    <property type="match status" value="1"/>
</dbReference>
<proteinExistence type="predicted"/>
<name>A0AAE3LH92_9FIRM</name>